<comment type="caution">
    <text evidence="3">The sequence shown here is derived from an EMBL/GenBank/DDBJ whole genome shotgun (WGS) entry which is preliminary data.</text>
</comment>
<feature type="compositionally biased region" description="Low complexity" evidence="1">
    <location>
        <begin position="30"/>
        <end position="70"/>
    </location>
</feature>
<evidence type="ECO:0000313" key="4">
    <source>
        <dbReference type="Proteomes" id="UP000316256"/>
    </source>
</evidence>
<protein>
    <recommendedName>
        <fullName evidence="5">Lipoprotein</fullName>
    </recommendedName>
</protein>
<dbReference type="RefSeq" id="WP_142099206.1">
    <property type="nucleotide sequence ID" value="NZ_VIGH01000004.1"/>
</dbReference>
<feature type="signal peptide" evidence="2">
    <location>
        <begin position="1"/>
        <end position="27"/>
    </location>
</feature>
<gene>
    <name evidence="3" type="ORF">FK531_11170</name>
</gene>
<reference evidence="3 4" key="1">
    <citation type="submission" date="2019-06" db="EMBL/GenBank/DDBJ databases">
        <title>Rhodococcus spaelei sp. nov., isolated from a cave.</title>
        <authorList>
            <person name="Lee S.D."/>
        </authorList>
    </citation>
    <scope>NUCLEOTIDE SEQUENCE [LARGE SCALE GENOMIC DNA]</scope>
    <source>
        <strain evidence="3 4">C9-5</strain>
    </source>
</reference>
<dbReference type="AlphaFoldDB" id="A0A541BAC6"/>
<dbReference type="EMBL" id="VIGH01000004">
    <property type="protein sequence ID" value="TQF69292.1"/>
    <property type="molecule type" value="Genomic_DNA"/>
</dbReference>
<dbReference type="InterPro" id="IPR046576">
    <property type="entry name" value="DUF6636"/>
</dbReference>
<dbReference type="Proteomes" id="UP000316256">
    <property type="component" value="Unassembled WGS sequence"/>
</dbReference>
<evidence type="ECO:0008006" key="5">
    <source>
        <dbReference type="Google" id="ProtNLM"/>
    </source>
</evidence>
<proteinExistence type="predicted"/>
<name>A0A541BAC6_9NOCA</name>
<evidence type="ECO:0000256" key="1">
    <source>
        <dbReference type="SAM" id="MobiDB-lite"/>
    </source>
</evidence>
<keyword evidence="4" id="KW-1185">Reference proteome</keyword>
<sequence length="196" mass="19536">MGSRRVLSALIGAAAAAALVTCGTSEADQAPPATTVAATSTTTAPATTAAPTTTAVTTTSAPPTTTAPTPTVEYHRNEAVYFTSPSGGFQCGIIELPTRTEAGCQGPTTPIPPRPESCVVDWGSGIRVTGAGRGEFLCAGGLVYTSGGATADRVLPVGQTVSSFGFTCKSGADGVTCTKDETGHGFRIASGSNDLF</sequence>
<evidence type="ECO:0000313" key="3">
    <source>
        <dbReference type="EMBL" id="TQF69292.1"/>
    </source>
</evidence>
<organism evidence="3 4">
    <name type="scientific">Rhodococcus spelaei</name>
    <dbReference type="NCBI Taxonomy" id="2546320"/>
    <lineage>
        <taxon>Bacteria</taxon>
        <taxon>Bacillati</taxon>
        <taxon>Actinomycetota</taxon>
        <taxon>Actinomycetes</taxon>
        <taxon>Mycobacteriales</taxon>
        <taxon>Nocardiaceae</taxon>
        <taxon>Rhodococcus</taxon>
    </lineage>
</organism>
<dbReference type="Pfam" id="PF20341">
    <property type="entry name" value="DUF6636"/>
    <property type="match status" value="1"/>
</dbReference>
<accession>A0A541BAC6</accession>
<feature type="chain" id="PRO_5022116960" description="Lipoprotein" evidence="2">
    <location>
        <begin position="28"/>
        <end position="196"/>
    </location>
</feature>
<keyword evidence="2" id="KW-0732">Signal</keyword>
<feature type="region of interest" description="Disordered" evidence="1">
    <location>
        <begin position="26"/>
        <end position="70"/>
    </location>
</feature>
<evidence type="ECO:0000256" key="2">
    <source>
        <dbReference type="SAM" id="SignalP"/>
    </source>
</evidence>
<dbReference type="OrthoDB" id="495539at2"/>